<evidence type="ECO:0000256" key="1">
    <source>
        <dbReference type="SAM" id="MobiDB-lite"/>
    </source>
</evidence>
<dbReference type="EMBL" id="CAKXZT010000013">
    <property type="protein sequence ID" value="CAH2395526.1"/>
    <property type="molecule type" value="Genomic_DNA"/>
</dbReference>
<dbReference type="Proteomes" id="UP001153050">
    <property type="component" value="Unassembled WGS sequence"/>
</dbReference>
<reference evidence="2 3" key="1">
    <citation type="submission" date="2022-03" db="EMBL/GenBank/DDBJ databases">
        <authorList>
            <person name="Brunel B."/>
        </authorList>
    </citation>
    <scope>NUCLEOTIDE SEQUENCE [LARGE SCALE GENOMIC DNA]</scope>
    <source>
        <strain evidence="2">STM5069sample</strain>
    </source>
</reference>
<sequence length="146" mass="16020">MNRRLEGPRFDTARIDTTGREVRQAEGAHGQAINRRRMNGVDKAASRAQGTTSAAGTEKPGTAKFQSSRGMAGESLDEALINFVMPAIPEPAILRRSVAILQHLVAHLVPDLEGGEQLKTLARTLMEDEIERHRDLLARIQEGIET</sequence>
<gene>
    <name evidence="2" type="ORF">MES5069_110076</name>
</gene>
<evidence type="ECO:0000313" key="3">
    <source>
        <dbReference type="Proteomes" id="UP001153050"/>
    </source>
</evidence>
<evidence type="ECO:0008006" key="4">
    <source>
        <dbReference type="Google" id="ProtNLM"/>
    </source>
</evidence>
<organism evidence="2 3">
    <name type="scientific">Mesorhizobium escarrei</name>
    <dbReference type="NCBI Taxonomy" id="666018"/>
    <lineage>
        <taxon>Bacteria</taxon>
        <taxon>Pseudomonadati</taxon>
        <taxon>Pseudomonadota</taxon>
        <taxon>Alphaproteobacteria</taxon>
        <taxon>Hyphomicrobiales</taxon>
        <taxon>Phyllobacteriaceae</taxon>
        <taxon>Mesorhizobium</taxon>
    </lineage>
</organism>
<dbReference type="RefSeq" id="WP_254016522.1">
    <property type="nucleotide sequence ID" value="NZ_CAKXZT010000013.1"/>
</dbReference>
<name>A0ABM9DH11_9HYPH</name>
<protein>
    <recommendedName>
        <fullName evidence="4">DUF5681 domain-containing protein</fullName>
    </recommendedName>
</protein>
<accession>A0ABM9DH11</accession>
<evidence type="ECO:0000313" key="2">
    <source>
        <dbReference type="EMBL" id="CAH2395526.1"/>
    </source>
</evidence>
<comment type="caution">
    <text evidence="2">The sequence shown here is derived from an EMBL/GenBank/DDBJ whole genome shotgun (WGS) entry which is preliminary data.</text>
</comment>
<feature type="region of interest" description="Disordered" evidence="1">
    <location>
        <begin position="35"/>
        <end position="71"/>
    </location>
</feature>
<keyword evidence="3" id="KW-1185">Reference proteome</keyword>
<proteinExistence type="predicted"/>